<dbReference type="PANTHER" id="PTHR18964:SF149">
    <property type="entry name" value="BIFUNCTIONAL UDP-N-ACETYLGLUCOSAMINE 2-EPIMERASE_N-ACETYLMANNOSAMINE KINASE"/>
    <property type="match status" value="1"/>
</dbReference>
<dbReference type="Gene3D" id="3.30.420.40">
    <property type="match status" value="2"/>
</dbReference>
<dbReference type="GeneID" id="62763111"/>
<dbReference type="Pfam" id="PF00480">
    <property type="entry name" value="ROK"/>
    <property type="match status" value="1"/>
</dbReference>
<dbReference type="AlphaFoldDB" id="A0A414PN88"/>
<organism evidence="2 3">
    <name type="scientific">Fusobacterium mortiferum</name>
    <dbReference type="NCBI Taxonomy" id="850"/>
    <lineage>
        <taxon>Bacteria</taxon>
        <taxon>Fusobacteriati</taxon>
        <taxon>Fusobacteriota</taxon>
        <taxon>Fusobacteriia</taxon>
        <taxon>Fusobacteriales</taxon>
        <taxon>Fusobacteriaceae</taxon>
        <taxon>Fusobacterium</taxon>
    </lineage>
</organism>
<comment type="similarity">
    <text evidence="1">Belongs to the ROK (NagC/XylR) family.</text>
</comment>
<name>A0A414PN88_FUSMR</name>
<evidence type="ECO:0000256" key="1">
    <source>
        <dbReference type="ARBA" id="ARBA00006479"/>
    </source>
</evidence>
<evidence type="ECO:0000313" key="3">
    <source>
        <dbReference type="Proteomes" id="UP000284676"/>
    </source>
</evidence>
<dbReference type="InterPro" id="IPR036388">
    <property type="entry name" value="WH-like_DNA-bd_sf"/>
</dbReference>
<dbReference type="SUPFAM" id="SSF46785">
    <property type="entry name" value="Winged helix' DNA-binding domain"/>
    <property type="match status" value="1"/>
</dbReference>
<dbReference type="PANTHER" id="PTHR18964">
    <property type="entry name" value="ROK (REPRESSOR, ORF, KINASE) FAMILY"/>
    <property type="match status" value="1"/>
</dbReference>
<dbReference type="InterPro" id="IPR000600">
    <property type="entry name" value="ROK"/>
</dbReference>
<dbReference type="Proteomes" id="UP000284676">
    <property type="component" value="Unassembled WGS sequence"/>
</dbReference>
<reference evidence="2 3" key="1">
    <citation type="submission" date="2018-08" db="EMBL/GenBank/DDBJ databases">
        <title>A genome reference for cultivated species of the human gut microbiota.</title>
        <authorList>
            <person name="Zou Y."/>
            <person name="Xue W."/>
            <person name="Luo G."/>
        </authorList>
    </citation>
    <scope>NUCLEOTIDE SEQUENCE [LARGE SCALE GENOMIC DNA]</scope>
    <source>
        <strain evidence="2 3">AM25-1</strain>
    </source>
</reference>
<dbReference type="InterPro" id="IPR036390">
    <property type="entry name" value="WH_DNA-bd_sf"/>
</dbReference>
<sequence length="393" mass="44922">MKIKDIKEKNTSKILNYLRKNEGISKKDLSEGIKLSPSTVTDLCAPLLKEKIIEEIGMLESDKPGRKKVLLKINYDYKKVIGIDIKKNKTTIIITNLKGDILNKIILELENQEPEKYLKQLLEYLEKFLLDTKISFTEILGIGIGVVGAVDSVEGKTIDFIGFWNEEVFLKKIFEKKFNVPIIVSNNVKNLAIQQMFINNDLNDFFLLKYGIGVGGSLVIGGELFKKDSAFSGEVGHSIVIDDNEICPICKRRGCFENNFSEKALIKKVKKIFNSEKMPILYNLAKGDEKNIDFKKILKAGSLGENEILILLEEASKYLGIILLNMFTLFYPKKIILCGEIFKNEIFINYLFSYIHQKQILDFKKIIVVSEIDTDKELKSSVYPVIKEKFYNI</sequence>
<dbReference type="Gene3D" id="1.10.10.10">
    <property type="entry name" value="Winged helix-like DNA-binding domain superfamily/Winged helix DNA-binding domain"/>
    <property type="match status" value="1"/>
</dbReference>
<proteinExistence type="inferred from homology"/>
<gene>
    <name evidence="2" type="ORF">DW663_11905</name>
</gene>
<dbReference type="RefSeq" id="WP_106991819.1">
    <property type="nucleotide sequence ID" value="NZ_CABMMQ010000001.1"/>
</dbReference>
<comment type="caution">
    <text evidence="2">The sequence shown here is derived from an EMBL/GenBank/DDBJ whole genome shotgun (WGS) entry which is preliminary data.</text>
</comment>
<dbReference type="InterPro" id="IPR043129">
    <property type="entry name" value="ATPase_NBD"/>
</dbReference>
<dbReference type="Pfam" id="PF13412">
    <property type="entry name" value="HTH_24"/>
    <property type="match status" value="1"/>
</dbReference>
<dbReference type="SUPFAM" id="SSF53067">
    <property type="entry name" value="Actin-like ATPase domain"/>
    <property type="match status" value="1"/>
</dbReference>
<evidence type="ECO:0000313" key="2">
    <source>
        <dbReference type="EMBL" id="RHF69923.1"/>
    </source>
</evidence>
<dbReference type="EMBL" id="QRHL01000035">
    <property type="protein sequence ID" value="RHF69923.1"/>
    <property type="molecule type" value="Genomic_DNA"/>
</dbReference>
<protein>
    <submittedName>
        <fullName evidence="2">ROK family transcriptional regulator</fullName>
    </submittedName>
</protein>
<accession>A0A414PN88</accession>